<keyword evidence="15" id="KW-0464">Manganese</keyword>
<dbReference type="PANTHER" id="PTHR14950:SF70">
    <property type="entry name" value="ENDORIBONUCLEASE DICER HOMOLOG 2"/>
    <property type="match status" value="1"/>
</dbReference>
<keyword evidence="11" id="KW-0067">ATP-binding</keyword>
<evidence type="ECO:0000256" key="2">
    <source>
        <dbReference type="ARBA" id="ARBA00001946"/>
    </source>
</evidence>
<accession>A0A8K0HGS6</accession>
<comment type="subcellular location">
    <subcellularLocation>
        <location evidence="3">Nucleus</location>
    </subcellularLocation>
</comment>
<dbReference type="PROSITE" id="PS51327">
    <property type="entry name" value="DICER_DSRBF"/>
    <property type="match status" value="1"/>
</dbReference>
<evidence type="ECO:0000256" key="3">
    <source>
        <dbReference type="ARBA" id="ARBA00004123"/>
    </source>
</evidence>
<dbReference type="OrthoDB" id="6513042at2759"/>
<keyword evidence="16" id="KW-0539">Nucleus</keyword>
<dbReference type="InterPro" id="IPR036389">
    <property type="entry name" value="RNase_III_sf"/>
</dbReference>
<dbReference type="SMART" id="SM00535">
    <property type="entry name" value="RIBOc"/>
    <property type="match status" value="2"/>
</dbReference>
<dbReference type="SMART" id="SM00490">
    <property type="entry name" value="HELICc"/>
    <property type="match status" value="1"/>
</dbReference>
<dbReference type="InterPro" id="IPR005034">
    <property type="entry name" value="Dicer_dimerisation"/>
</dbReference>
<keyword evidence="10" id="KW-0347">Helicase</keyword>
<dbReference type="Gene3D" id="2.170.260.10">
    <property type="entry name" value="paz domain"/>
    <property type="match status" value="1"/>
</dbReference>
<dbReference type="PROSITE" id="PS50142">
    <property type="entry name" value="RNASE_3_2"/>
    <property type="match status" value="2"/>
</dbReference>
<dbReference type="SUPFAM" id="SSF54768">
    <property type="entry name" value="dsRNA-binding domain-like"/>
    <property type="match status" value="1"/>
</dbReference>
<dbReference type="Gene3D" id="1.10.1520.10">
    <property type="entry name" value="Ribonuclease III domain"/>
    <property type="match status" value="2"/>
</dbReference>
<dbReference type="InterPro" id="IPR014001">
    <property type="entry name" value="Helicase_ATP-bd"/>
</dbReference>
<comment type="cofactor">
    <cofactor evidence="2">
        <name>Mg(2+)</name>
        <dbReference type="ChEBI" id="CHEBI:18420"/>
    </cofactor>
</comment>
<evidence type="ECO:0000256" key="10">
    <source>
        <dbReference type="ARBA" id="ARBA00022806"/>
    </source>
</evidence>
<evidence type="ECO:0000259" key="21">
    <source>
        <dbReference type="PROSITE" id="PS50821"/>
    </source>
</evidence>
<evidence type="ECO:0000256" key="6">
    <source>
        <dbReference type="ARBA" id="ARBA00022737"/>
    </source>
</evidence>
<dbReference type="GO" id="GO:0010267">
    <property type="term" value="P:ta-siRNA processing"/>
    <property type="evidence" value="ECO:0007669"/>
    <property type="project" value="UniProtKB-ARBA"/>
</dbReference>
<evidence type="ECO:0000256" key="12">
    <source>
        <dbReference type="ARBA" id="ARBA00022842"/>
    </source>
</evidence>
<evidence type="ECO:0000259" key="22">
    <source>
        <dbReference type="PROSITE" id="PS51192"/>
    </source>
</evidence>
<dbReference type="SMART" id="SM00358">
    <property type="entry name" value="DSRM"/>
    <property type="match status" value="1"/>
</dbReference>
<evidence type="ECO:0000259" key="23">
    <source>
        <dbReference type="PROSITE" id="PS51194"/>
    </source>
</evidence>
<dbReference type="Gene3D" id="3.30.160.20">
    <property type="match status" value="1"/>
</dbReference>
<evidence type="ECO:0000256" key="18">
    <source>
        <dbReference type="PROSITE-ProRule" id="PRU00657"/>
    </source>
</evidence>
<dbReference type="Pfam" id="PF00636">
    <property type="entry name" value="Ribonuclease_3"/>
    <property type="match status" value="2"/>
</dbReference>
<dbReference type="SUPFAM" id="SSF69065">
    <property type="entry name" value="RNase III domain-like"/>
    <property type="match status" value="2"/>
</dbReference>
<dbReference type="Pfam" id="PF04851">
    <property type="entry name" value="ResIII"/>
    <property type="match status" value="1"/>
</dbReference>
<dbReference type="PROSITE" id="PS51194">
    <property type="entry name" value="HELICASE_CTER"/>
    <property type="match status" value="1"/>
</dbReference>
<dbReference type="GO" id="GO:0005634">
    <property type="term" value="C:nucleus"/>
    <property type="evidence" value="ECO:0007669"/>
    <property type="project" value="UniProtKB-SubCell"/>
</dbReference>
<feature type="domain" description="Helicase ATP-binding" evidence="22">
    <location>
        <begin position="85"/>
        <end position="250"/>
    </location>
</feature>
<organism evidence="25 26">
    <name type="scientific">Rhamnella rubrinervis</name>
    <dbReference type="NCBI Taxonomy" id="2594499"/>
    <lineage>
        <taxon>Eukaryota</taxon>
        <taxon>Viridiplantae</taxon>
        <taxon>Streptophyta</taxon>
        <taxon>Embryophyta</taxon>
        <taxon>Tracheophyta</taxon>
        <taxon>Spermatophyta</taxon>
        <taxon>Magnoliopsida</taxon>
        <taxon>eudicotyledons</taxon>
        <taxon>Gunneridae</taxon>
        <taxon>Pentapetalae</taxon>
        <taxon>rosids</taxon>
        <taxon>fabids</taxon>
        <taxon>Rosales</taxon>
        <taxon>Rhamnaceae</taxon>
        <taxon>rhamnoid group</taxon>
        <taxon>Rhamneae</taxon>
        <taxon>Rhamnella</taxon>
    </lineage>
</organism>
<feature type="domain" description="RNase III" evidence="20">
    <location>
        <begin position="1036"/>
        <end position="1168"/>
    </location>
</feature>
<dbReference type="PANTHER" id="PTHR14950">
    <property type="entry name" value="DICER-RELATED"/>
    <property type="match status" value="1"/>
</dbReference>
<dbReference type="InterPro" id="IPR027417">
    <property type="entry name" value="P-loop_NTPase"/>
</dbReference>
<dbReference type="FunFam" id="1.10.1520.10:FF:000004">
    <property type="entry name" value="Endoribonuclease dicer-like 1"/>
    <property type="match status" value="1"/>
</dbReference>
<keyword evidence="13 18" id="KW-0694">RNA-binding</keyword>
<comment type="similarity">
    <text evidence="17 18">Belongs to the helicase family. Dicer subfamily.</text>
</comment>
<dbReference type="GO" id="GO:0004525">
    <property type="term" value="F:ribonuclease III activity"/>
    <property type="evidence" value="ECO:0007669"/>
    <property type="project" value="InterPro"/>
</dbReference>
<evidence type="ECO:0000256" key="17">
    <source>
        <dbReference type="ARBA" id="ARBA00035116"/>
    </source>
</evidence>
<dbReference type="InterPro" id="IPR006935">
    <property type="entry name" value="Helicase/UvrB_N"/>
</dbReference>
<protein>
    <submittedName>
        <fullName evidence="25">Uncharacterized protein</fullName>
    </submittedName>
</protein>
<keyword evidence="6" id="KW-0677">Repeat</keyword>
<dbReference type="Pfam" id="PF03368">
    <property type="entry name" value="Dicer_dimer"/>
    <property type="match status" value="1"/>
</dbReference>
<feature type="domain" description="RNase III" evidence="20">
    <location>
        <begin position="1213"/>
        <end position="1352"/>
    </location>
</feature>
<keyword evidence="14" id="KW-0943">RNA-mediated gene silencing</keyword>
<dbReference type="FunFam" id="1.10.1520.10:FF:000013">
    <property type="entry name" value="Endoribonuclease Dicer homolog 2"/>
    <property type="match status" value="1"/>
</dbReference>
<keyword evidence="8" id="KW-0255">Endonuclease</keyword>
<sequence>MTDLVGSCKLETLPRSSLPAFAILFGFRTLCDLLIGLLSFSSVIILSDCLDQFLVDMEPRSTEINGSRQLSADPLTFARSYQLEALEKAIEQNTIVFLETGTGKTLIAIMLLRSYAYLLRKPSPFIAVFLVPPVVLVPQQAEAVKLHTDLNVGMYWGDMGIDFWDADMWKQEIDKHEVLIMTPQILLNNLRHTFFKLSMIKVLIVDECHHASGNHPYACIMREFYHRQLCDGQSELPKILGMTASPIKSKGGVTEFSYWKSIEKLENLMCSKVYTCASESVLAEFIPFSTPKFKFYRHEEIPLCAQLTNELESLRRKHELLLENLDLDASAAESIRKKIMKVFSALIFCLDELGIWLALKAALSFSCNGTDFFPWENLDVFGERIVKDFSLDAFQTFSTFMPTDPNWTIGDDVKGNMDEGLISTKVVCLIESLLEYSDLKDLRCIVFVQRVITAIVVQSLLNEVLPKHNNWKTKYISGYNSVTQYQTRGMQNKIVQEFREGMVNVIVATSILEEGLDVQSCNLVVRFDPSSTVCSFIQSRGRARMLNSDYLLMVKSGDLKTYSKLKKYLGSGDIMRKESLSHSSIPCSPVESDLHDGDFYCVESTGAIVTFSSSVQLIHFYCSRLPSDEYFKPTPKWDIETCTLHLPKSCPLPPIRAQGNAKILKQIACLEACKKLHQIGALTDNLVPDMLVEEADAQEFGNQPYDDEQPSYVPIEMIGLVGPRDASITYHCYTVELKQSFEYEIPVHNVVMCMRSKLEFDIGNMNFDLQVDRGSLSVNFRYVGIIHLSPEQVIVCRRFQTTLFQLLLDHNTKKLRGDLDGLELGGNLDVDYLLLPATSGDQKPLVIDWESVTSALFSCDEFYRDHISCSLPKTLHTKDGLVCTCRLKNSLVYTPHNDHLYCITGLLNDLNGNSLLRHRDGRIITYKKHFEERHGISLLFDKEPLLNGRKIFKVQNCLYRCRQQKEKGPSNSYVELPPELCSVIMSPISLSTLYSFSFLPSIMHRLESLLIAVNLKGMLLDHCMQNVIIPTIKVLEAITTKKCQEEFHLESLETLGDSFLKYAASQHLFKTYQNHHEGLLSSKKDKIIANVSLCKLGCDRKLPGFIRNEPFDPKKWFIHGDNSASKSFEEEFLFNKRKIYVSGKRKVKRKTVADVVEALIGAFLSTGGEIAALKFMEWIGINVDIVHIPYERHFQVQAEKHVNIKHFESLLNNYSFNDPSLLVEALTHGSYMLPQIPRCYQRLEFLGDAVLDYLITIHLYYEYPGLSPELLTDMRSAQVNNDCYAHSAVKAGLHKHILHLSHHLHKHIAATVSNFDNLPLESTFGWESEISFPKVLGDVIESLAGAIFVDSGYDKDVVFKSIRPLLEPLITPQTVKHHPAKELNELCQQRHYVMKKFKSTERGLPAITIEVVANGVTYKHTAKCSDKRIAKKLACKEVLKSLKRTASLN</sequence>
<dbReference type="PROSITE" id="PS50137">
    <property type="entry name" value="DS_RBD"/>
    <property type="match status" value="1"/>
</dbReference>
<feature type="domain" description="PAZ" evidence="21">
    <location>
        <begin position="858"/>
        <end position="985"/>
    </location>
</feature>
<dbReference type="InterPro" id="IPR000999">
    <property type="entry name" value="RNase_III_dom"/>
</dbReference>
<evidence type="ECO:0000313" key="25">
    <source>
        <dbReference type="EMBL" id="KAF3452492.1"/>
    </source>
</evidence>
<reference evidence="25" key="1">
    <citation type="submission" date="2020-03" db="EMBL/GenBank/DDBJ databases">
        <title>A high-quality chromosome-level genome assembly of a woody plant with both climbing and erect habits, Rhamnella rubrinervis.</title>
        <authorList>
            <person name="Lu Z."/>
            <person name="Yang Y."/>
            <person name="Zhu X."/>
            <person name="Sun Y."/>
        </authorList>
    </citation>
    <scope>NUCLEOTIDE SEQUENCE</scope>
    <source>
        <strain evidence="25">BYM</strain>
        <tissue evidence="25">Leaf</tissue>
    </source>
</reference>
<evidence type="ECO:0000313" key="26">
    <source>
        <dbReference type="Proteomes" id="UP000796880"/>
    </source>
</evidence>
<dbReference type="InterPro" id="IPR014720">
    <property type="entry name" value="dsRBD_dom"/>
</dbReference>
<keyword evidence="9" id="KW-0378">Hydrolase</keyword>
<keyword evidence="5" id="KW-0479">Metal-binding</keyword>
<dbReference type="FunFam" id="3.40.50.300:FF:000420">
    <property type="entry name" value="Endoribonuclease dicer-like 1"/>
    <property type="match status" value="1"/>
</dbReference>
<evidence type="ECO:0000256" key="5">
    <source>
        <dbReference type="ARBA" id="ARBA00022723"/>
    </source>
</evidence>
<evidence type="ECO:0000256" key="8">
    <source>
        <dbReference type="ARBA" id="ARBA00022759"/>
    </source>
</evidence>
<dbReference type="FunFam" id="3.40.50.300:FF:000705">
    <property type="entry name" value="Endoribonuclease dicer-like protein"/>
    <property type="match status" value="1"/>
</dbReference>
<dbReference type="GO" id="GO:0046872">
    <property type="term" value="F:metal ion binding"/>
    <property type="evidence" value="ECO:0007669"/>
    <property type="project" value="UniProtKB-KW"/>
</dbReference>
<dbReference type="Gene3D" id="3.40.50.300">
    <property type="entry name" value="P-loop containing nucleotide triphosphate hydrolases"/>
    <property type="match status" value="2"/>
</dbReference>
<evidence type="ECO:0000259" key="19">
    <source>
        <dbReference type="PROSITE" id="PS50137"/>
    </source>
</evidence>
<feature type="domain" description="Helicase C-terminal" evidence="23">
    <location>
        <begin position="429"/>
        <end position="593"/>
    </location>
</feature>
<evidence type="ECO:0000256" key="11">
    <source>
        <dbReference type="ARBA" id="ARBA00022840"/>
    </source>
</evidence>
<dbReference type="Proteomes" id="UP000796880">
    <property type="component" value="Unassembled WGS sequence"/>
</dbReference>
<dbReference type="EMBL" id="VOIH02000002">
    <property type="protein sequence ID" value="KAF3452492.1"/>
    <property type="molecule type" value="Genomic_DNA"/>
</dbReference>
<dbReference type="InterPro" id="IPR038248">
    <property type="entry name" value="Dicer_dimer_sf"/>
</dbReference>
<dbReference type="GO" id="GO:0004386">
    <property type="term" value="F:helicase activity"/>
    <property type="evidence" value="ECO:0007669"/>
    <property type="project" value="UniProtKB-KW"/>
</dbReference>
<dbReference type="PROSITE" id="PS50821">
    <property type="entry name" value="PAZ"/>
    <property type="match status" value="1"/>
</dbReference>
<dbReference type="SUPFAM" id="SSF101690">
    <property type="entry name" value="PAZ domain"/>
    <property type="match status" value="1"/>
</dbReference>
<gene>
    <name evidence="25" type="ORF">FNV43_RR02925</name>
</gene>
<dbReference type="Gene3D" id="3.30.160.380">
    <property type="entry name" value="Dicer dimerisation domain"/>
    <property type="match status" value="1"/>
</dbReference>
<dbReference type="PROSITE" id="PS00517">
    <property type="entry name" value="RNASE_3_1"/>
    <property type="match status" value="1"/>
</dbReference>
<dbReference type="SUPFAM" id="SSF52540">
    <property type="entry name" value="P-loop containing nucleoside triphosphate hydrolases"/>
    <property type="match status" value="1"/>
</dbReference>
<dbReference type="GO" id="GO:0005737">
    <property type="term" value="C:cytoplasm"/>
    <property type="evidence" value="ECO:0007669"/>
    <property type="project" value="TreeGrafter"/>
</dbReference>
<keyword evidence="4" id="KW-0540">Nuclease</keyword>
<dbReference type="Pfam" id="PF00271">
    <property type="entry name" value="Helicase_C"/>
    <property type="match status" value="1"/>
</dbReference>
<comment type="cofactor">
    <cofactor evidence="1">
        <name>Mn(2+)</name>
        <dbReference type="ChEBI" id="CHEBI:29035"/>
    </cofactor>
</comment>
<evidence type="ECO:0000259" key="20">
    <source>
        <dbReference type="PROSITE" id="PS50142"/>
    </source>
</evidence>
<evidence type="ECO:0000256" key="14">
    <source>
        <dbReference type="ARBA" id="ARBA00023158"/>
    </source>
</evidence>
<dbReference type="InterPro" id="IPR036085">
    <property type="entry name" value="PAZ_dom_sf"/>
</dbReference>
<evidence type="ECO:0000256" key="1">
    <source>
        <dbReference type="ARBA" id="ARBA00001936"/>
    </source>
</evidence>
<keyword evidence="12" id="KW-0460">Magnesium</keyword>
<feature type="domain" description="DRBM" evidence="19">
    <location>
        <begin position="1378"/>
        <end position="1444"/>
    </location>
</feature>
<dbReference type="GO" id="GO:0005524">
    <property type="term" value="F:ATP binding"/>
    <property type="evidence" value="ECO:0007669"/>
    <property type="project" value="UniProtKB-KW"/>
</dbReference>
<dbReference type="GO" id="GO:0003723">
    <property type="term" value="F:RNA binding"/>
    <property type="evidence" value="ECO:0007669"/>
    <property type="project" value="UniProtKB-UniRule"/>
</dbReference>
<dbReference type="SMART" id="SM00949">
    <property type="entry name" value="PAZ"/>
    <property type="match status" value="1"/>
</dbReference>
<dbReference type="GO" id="GO:0003677">
    <property type="term" value="F:DNA binding"/>
    <property type="evidence" value="ECO:0007669"/>
    <property type="project" value="InterPro"/>
</dbReference>
<feature type="domain" description="Dicer dsRNA-binding fold" evidence="24">
    <location>
        <begin position="614"/>
        <end position="696"/>
    </location>
</feature>
<dbReference type="InterPro" id="IPR001650">
    <property type="entry name" value="Helicase_C-like"/>
</dbReference>
<dbReference type="PROSITE" id="PS51192">
    <property type="entry name" value="HELICASE_ATP_BIND_1"/>
    <property type="match status" value="1"/>
</dbReference>
<keyword evidence="7" id="KW-0547">Nucleotide-binding</keyword>
<evidence type="ECO:0000256" key="15">
    <source>
        <dbReference type="ARBA" id="ARBA00023211"/>
    </source>
</evidence>
<dbReference type="InterPro" id="IPR003100">
    <property type="entry name" value="PAZ_dom"/>
</dbReference>
<dbReference type="CDD" id="cd18034">
    <property type="entry name" value="DEXHc_dicer"/>
    <property type="match status" value="1"/>
</dbReference>
<name>A0A8K0HGS6_9ROSA</name>
<dbReference type="SMART" id="SM00487">
    <property type="entry name" value="DEXDc"/>
    <property type="match status" value="1"/>
</dbReference>
<evidence type="ECO:0000256" key="7">
    <source>
        <dbReference type="ARBA" id="ARBA00022741"/>
    </source>
</evidence>
<evidence type="ECO:0000256" key="4">
    <source>
        <dbReference type="ARBA" id="ARBA00022722"/>
    </source>
</evidence>
<evidence type="ECO:0000259" key="24">
    <source>
        <dbReference type="PROSITE" id="PS51327"/>
    </source>
</evidence>
<dbReference type="FunFam" id="3.30.160.380:FF:000001">
    <property type="entry name" value="Endoribonuclease dicer-like 1"/>
    <property type="match status" value="1"/>
</dbReference>
<evidence type="ECO:0000256" key="16">
    <source>
        <dbReference type="ARBA" id="ARBA00023242"/>
    </source>
</evidence>
<dbReference type="Pfam" id="PF02170">
    <property type="entry name" value="PAZ"/>
    <property type="match status" value="1"/>
</dbReference>
<evidence type="ECO:0000256" key="13">
    <source>
        <dbReference type="ARBA" id="ARBA00022884"/>
    </source>
</evidence>
<proteinExistence type="inferred from homology"/>
<comment type="caution">
    <text evidence="25">The sequence shown here is derived from an EMBL/GenBank/DDBJ whole genome shotgun (WGS) entry which is preliminary data.</text>
</comment>
<dbReference type="CDD" id="cd00593">
    <property type="entry name" value="RIBOc"/>
    <property type="match status" value="2"/>
</dbReference>
<evidence type="ECO:0000256" key="9">
    <source>
        <dbReference type="ARBA" id="ARBA00022801"/>
    </source>
</evidence>
<keyword evidence="26" id="KW-1185">Reference proteome</keyword>